<dbReference type="EMBL" id="PGVG01000014">
    <property type="protein sequence ID" value="PJG53747.1"/>
    <property type="molecule type" value="Genomic_DNA"/>
</dbReference>
<evidence type="ECO:0000313" key="3">
    <source>
        <dbReference type="Proteomes" id="UP000231194"/>
    </source>
</evidence>
<comment type="caution">
    <text evidence="2">The sequence shown here is derived from an EMBL/GenBank/DDBJ whole genome shotgun (WGS) entry which is preliminary data.</text>
</comment>
<name>A0A2M8R7F0_9BRAD</name>
<evidence type="ECO:0008006" key="4">
    <source>
        <dbReference type="Google" id="ProtNLM"/>
    </source>
</evidence>
<organism evidence="2 3">
    <name type="scientific">Bradyrhizobium forestalis</name>
    <dbReference type="NCBI Taxonomy" id="1419263"/>
    <lineage>
        <taxon>Bacteria</taxon>
        <taxon>Pseudomonadati</taxon>
        <taxon>Pseudomonadota</taxon>
        <taxon>Alphaproteobacteria</taxon>
        <taxon>Hyphomicrobiales</taxon>
        <taxon>Nitrobacteraceae</taxon>
        <taxon>Bradyrhizobium</taxon>
    </lineage>
</organism>
<proteinExistence type="predicted"/>
<keyword evidence="1" id="KW-0472">Membrane</keyword>
<evidence type="ECO:0000313" key="2">
    <source>
        <dbReference type="EMBL" id="PJG53747.1"/>
    </source>
</evidence>
<feature type="transmembrane region" description="Helical" evidence="1">
    <location>
        <begin position="29"/>
        <end position="47"/>
    </location>
</feature>
<dbReference type="AlphaFoldDB" id="A0A2M8R7F0"/>
<gene>
    <name evidence="2" type="ORF">CVM73_18610</name>
</gene>
<dbReference type="InterPro" id="IPR021330">
    <property type="entry name" value="DUF2939"/>
</dbReference>
<dbReference type="OrthoDB" id="7932330at2"/>
<protein>
    <recommendedName>
        <fullName evidence="4">DUF2939 domain-containing protein</fullName>
    </recommendedName>
</protein>
<evidence type="ECO:0000256" key="1">
    <source>
        <dbReference type="SAM" id="Phobius"/>
    </source>
</evidence>
<accession>A0A2M8R7F0</accession>
<keyword evidence="1" id="KW-0812">Transmembrane</keyword>
<dbReference type="RefSeq" id="WP_100233362.1">
    <property type="nucleotide sequence ID" value="NZ_PGVG01000014.1"/>
</dbReference>
<dbReference type="Pfam" id="PF11159">
    <property type="entry name" value="DUF2939"/>
    <property type="match status" value="1"/>
</dbReference>
<dbReference type="Proteomes" id="UP000231194">
    <property type="component" value="Unassembled WGS sequence"/>
</dbReference>
<reference evidence="2 3" key="1">
    <citation type="submission" date="2017-11" db="EMBL/GenBank/DDBJ databases">
        <title>Bradyrhizobium forestalis sp. nov., an efficient nitrogen-fixing bacterium isolated from nodules of forest legume species in the Amazon.</title>
        <authorList>
            <person name="Costa E.M."/>
            <person name="Guimaraes A."/>
            <person name="Carvalho T.S."/>
            <person name="Rodrigues T.L."/>
            <person name="Ribeiro P.R.A."/>
            <person name="Lebbe L."/>
            <person name="Willems A."/>
            <person name="Moreira F.M.S."/>
        </authorList>
    </citation>
    <scope>NUCLEOTIDE SEQUENCE [LARGE SCALE GENOMIC DNA]</scope>
    <source>
        <strain evidence="2 3">INPA54B</strain>
    </source>
</reference>
<keyword evidence="3" id="KW-1185">Reference proteome</keyword>
<keyword evidence="1" id="KW-1133">Transmembrane helix</keyword>
<sequence>MDWLIPIIFFAIVALIAFAHFGRKTAISLSLFSFVLFWIAWPYHVAYNLAVAMRDGNADAIESRVDWEHLRQSLRADLNAMVLQNASRTGSSPTASGLVAALAPAIINQMIDGYITPQGMANLVGQGKQSSAGDTTPGDKNRSGFDLSRVQYAFFDGGPFTFKVQLRNEKLNEEPFVILFRWDGSWRLNRLVLPKGVFANTLDKKPSSSSPVAASSRIAGSTPAMANSAPASSSIPSPFKVSLTRKGFKNSDPTNSDFEDDVTFSLAIENVGQRDLRAFDGTLTFTDLLDNEIHSSFLAINEPVRVGATLVWNGKLKYNQFIDSHQRLRSASFDNLKIRFVPRKLLFADGSTEQLSR</sequence>